<dbReference type="InterPro" id="IPR003699">
    <property type="entry name" value="QueA"/>
</dbReference>
<proteinExistence type="inferred from homology"/>
<dbReference type="InterPro" id="IPR036100">
    <property type="entry name" value="QueA_sf"/>
</dbReference>
<comment type="catalytic activity">
    <reaction evidence="5">
        <text>7-aminomethyl-7-carbaguanosine(34) in tRNA + S-adenosyl-L-methionine = epoxyqueuosine(34) in tRNA + adenine + L-methionine + 2 H(+)</text>
        <dbReference type="Rhea" id="RHEA:32155"/>
        <dbReference type="Rhea" id="RHEA-COMP:10342"/>
        <dbReference type="Rhea" id="RHEA-COMP:18582"/>
        <dbReference type="ChEBI" id="CHEBI:15378"/>
        <dbReference type="ChEBI" id="CHEBI:16708"/>
        <dbReference type="ChEBI" id="CHEBI:57844"/>
        <dbReference type="ChEBI" id="CHEBI:59789"/>
        <dbReference type="ChEBI" id="CHEBI:82833"/>
        <dbReference type="ChEBI" id="CHEBI:194443"/>
        <dbReference type="EC" id="2.4.99.17"/>
    </reaction>
</comment>
<evidence type="ECO:0000313" key="7">
    <source>
        <dbReference type="Proteomes" id="UP000321638"/>
    </source>
</evidence>
<dbReference type="Pfam" id="PF02547">
    <property type="entry name" value="Queuosine_synth"/>
    <property type="match status" value="1"/>
</dbReference>
<accession>A0A5C8PGD8</accession>
<dbReference type="GO" id="GO:0008616">
    <property type="term" value="P:tRNA queuosine(34) biosynthetic process"/>
    <property type="evidence" value="ECO:0007669"/>
    <property type="project" value="UniProtKB-UniRule"/>
</dbReference>
<comment type="subunit">
    <text evidence="5">Monomer.</text>
</comment>
<evidence type="ECO:0000256" key="4">
    <source>
        <dbReference type="ARBA" id="ARBA00022785"/>
    </source>
</evidence>
<keyword evidence="3 5" id="KW-0949">S-adenosyl-L-methionine</keyword>
<protein>
    <recommendedName>
        <fullName evidence="5">S-adenosylmethionine:tRNA ribosyltransferase-isomerase</fullName>
        <ecNumber evidence="5">2.4.99.17</ecNumber>
    </recommendedName>
    <alternativeName>
        <fullName evidence="5">Queuosine biosynthesis protein QueA</fullName>
    </alternativeName>
</protein>
<dbReference type="UniPathway" id="UPA00392"/>
<dbReference type="Gene3D" id="3.40.1780.10">
    <property type="entry name" value="QueA-like"/>
    <property type="match status" value="2"/>
</dbReference>
<comment type="function">
    <text evidence="5">Transfers and isomerizes the ribose moiety from AdoMet to the 7-aminomethyl group of 7-deazaguanine (preQ1-tRNA) to give epoxyqueuosine (oQ-tRNA).</text>
</comment>
<dbReference type="RefSeq" id="WP_147849525.1">
    <property type="nucleotide sequence ID" value="NZ_VDUZ01000030.1"/>
</dbReference>
<comment type="caution">
    <text evidence="6">The sequence shown here is derived from an EMBL/GenBank/DDBJ whole genome shotgun (WGS) entry which is preliminary data.</text>
</comment>
<dbReference type="SUPFAM" id="SSF111337">
    <property type="entry name" value="QueA-like"/>
    <property type="match status" value="1"/>
</dbReference>
<keyword evidence="4 5" id="KW-0671">Queuosine biosynthesis</keyword>
<dbReference type="InterPro" id="IPR042118">
    <property type="entry name" value="QueA_dom1"/>
</dbReference>
<dbReference type="EMBL" id="VDUZ01000030">
    <property type="protein sequence ID" value="TXL72842.1"/>
    <property type="molecule type" value="Genomic_DNA"/>
</dbReference>
<comment type="pathway">
    <text evidence="5">tRNA modification; tRNA-queuosine biosynthesis.</text>
</comment>
<evidence type="ECO:0000256" key="2">
    <source>
        <dbReference type="ARBA" id="ARBA00022679"/>
    </source>
</evidence>
<reference evidence="6 7" key="1">
    <citation type="submission" date="2019-06" db="EMBL/GenBank/DDBJ databases">
        <title>New taxonomy in bacterial strain CC-CFT640, isolated from vineyard.</title>
        <authorList>
            <person name="Lin S.-Y."/>
            <person name="Tsai C.-F."/>
            <person name="Young C.-C."/>
        </authorList>
    </citation>
    <scope>NUCLEOTIDE SEQUENCE [LARGE SCALE GENOMIC DNA]</scope>
    <source>
        <strain evidence="6 7">CC-CFT640</strain>
    </source>
</reference>
<name>A0A5C8PGD8_9HYPH</name>
<keyword evidence="6" id="KW-0413">Isomerase</keyword>
<keyword evidence="2 5" id="KW-0808">Transferase</keyword>
<comment type="subcellular location">
    <subcellularLocation>
        <location evidence="5">Cytoplasm</location>
    </subcellularLocation>
</comment>
<keyword evidence="1 5" id="KW-0963">Cytoplasm</keyword>
<evidence type="ECO:0000256" key="3">
    <source>
        <dbReference type="ARBA" id="ARBA00022691"/>
    </source>
</evidence>
<dbReference type="Gene3D" id="2.40.10.240">
    <property type="entry name" value="QueA-like"/>
    <property type="match status" value="1"/>
</dbReference>
<dbReference type="PANTHER" id="PTHR30307">
    <property type="entry name" value="S-ADENOSYLMETHIONINE:TRNA RIBOSYLTRANSFERASE-ISOMERASE"/>
    <property type="match status" value="1"/>
</dbReference>
<sequence length="348" mass="37801">MRVDAFDFELPPRLIAQRPAVPRDSARLLHLPRDGAPAEHVVRDLPGLLRSGDLLVFNDTRVIPARVYGRRDTGGRHEVLLLPPASPGAWTGMARGTAKLRAGTRLTFDGGLSATVTGFRDDGTITLDFGVADETVRETLHAHGHMPLPPYIRGGRDDARDREDYQTVMARRDGAVAAPTAALHFTEALLADLRAAGIMTATVTLHVGIGTFQPVRVDDTDQHVMHTEQGEIDAAAAASIDACRARGGRVVAVGTTSLRVLEAVALRHAGNLVPWQGGIDLFITPGFRFRAVDLLLTNFHLPRSTLFMLVSAFAGLDRMQALYAQAIARDFRFYSYGDACLLQRQEAA</sequence>
<dbReference type="GO" id="GO:0005737">
    <property type="term" value="C:cytoplasm"/>
    <property type="evidence" value="ECO:0007669"/>
    <property type="project" value="UniProtKB-SubCell"/>
</dbReference>
<dbReference type="HAMAP" id="MF_00113">
    <property type="entry name" value="QueA"/>
    <property type="match status" value="1"/>
</dbReference>
<dbReference type="GO" id="GO:0051075">
    <property type="term" value="F:S-adenosylmethionine:tRNA ribosyltransferase-isomerase activity"/>
    <property type="evidence" value="ECO:0007669"/>
    <property type="project" value="UniProtKB-EC"/>
</dbReference>
<organism evidence="6 7">
    <name type="scientific">Vineibacter terrae</name>
    <dbReference type="NCBI Taxonomy" id="2586908"/>
    <lineage>
        <taxon>Bacteria</taxon>
        <taxon>Pseudomonadati</taxon>
        <taxon>Pseudomonadota</taxon>
        <taxon>Alphaproteobacteria</taxon>
        <taxon>Hyphomicrobiales</taxon>
        <taxon>Vineibacter</taxon>
    </lineage>
</organism>
<evidence type="ECO:0000256" key="5">
    <source>
        <dbReference type="HAMAP-Rule" id="MF_00113"/>
    </source>
</evidence>
<dbReference type="InterPro" id="IPR042119">
    <property type="entry name" value="QueA_dom2"/>
</dbReference>
<dbReference type="FunFam" id="2.40.10.240:FF:000002">
    <property type="entry name" value="S-adenosylmethionine:tRNA ribosyltransferase-isomerase"/>
    <property type="match status" value="1"/>
</dbReference>
<gene>
    <name evidence="5 6" type="primary">queA</name>
    <name evidence="6" type="ORF">FHP25_24050</name>
</gene>
<comment type="similarity">
    <text evidence="5">Belongs to the QueA family.</text>
</comment>
<dbReference type="NCBIfam" id="NF001140">
    <property type="entry name" value="PRK00147.1"/>
    <property type="match status" value="1"/>
</dbReference>
<dbReference type="Proteomes" id="UP000321638">
    <property type="component" value="Unassembled WGS sequence"/>
</dbReference>
<dbReference type="NCBIfam" id="TIGR00113">
    <property type="entry name" value="queA"/>
    <property type="match status" value="1"/>
</dbReference>
<evidence type="ECO:0000256" key="1">
    <source>
        <dbReference type="ARBA" id="ARBA00022490"/>
    </source>
</evidence>
<keyword evidence="6" id="KW-0328">Glycosyltransferase</keyword>
<dbReference type="AlphaFoldDB" id="A0A5C8PGD8"/>
<dbReference type="OrthoDB" id="9805933at2"/>
<keyword evidence="7" id="KW-1185">Reference proteome</keyword>
<dbReference type="PANTHER" id="PTHR30307:SF0">
    <property type="entry name" value="S-ADENOSYLMETHIONINE:TRNA RIBOSYLTRANSFERASE-ISOMERASE"/>
    <property type="match status" value="1"/>
</dbReference>
<evidence type="ECO:0000313" key="6">
    <source>
        <dbReference type="EMBL" id="TXL72842.1"/>
    </source>
</evidence>
<dbReference type="EC" id="2.4.99.17" evidence="5"/>